<evidence type="ECO:0000313" key="13">
    <source>
        <dbReference type="EMBL" id="WBE25943.1"/>
    </source>
</evidence>
<dbReference type="GO" id="GO:0016763">
    <property type="term" value="F:pentosyltransferase activity"/>
    <property type="evidence" value="ECO:0007669"/>
    <property type="project" value="InterPro"/>
</dbReference>
<evidence type="ECO:0000313" key="14">
    <source>
        <dbReference type="Proteomes" id="UP001212189"/>
    </source>
</evidence>
<keyword evidence="14" id="KW-1185">Reference proteome</keyword>
<dbReference type="InterPro" id="IPR036950">
    <property type="entry name" value="PBP_transglycosylase"/>
</dbReference>
<reference evidence="13 14" key="1">
    <citation type="submission" date="2022-12" db="EMBL/GenBank/DDBJ databases">
        <title>Coexistence and Characterization of a Novel Tigecycline Resistance gene tet(X) variant and blaNDM-1 in a Pseudomonas caeni Isolate of Chicken Origin.</title>
        <authorList>
            <person name="Lu X."/>
            <person name="Zhang L."/>
            <person name="Li R."/>
            <person name="Wang Z."/>
        </authorList>
    </citation>
    <scope>NUCLEOTIDE SEQUENCE [LARGE SCALE GENOMIC DNA]</scope>
    <source>
        <strain evidence="13 14">CE14</strain>
    </source>
</reference>
<keyword evidence="3 11" id="KW-0328">Glycosyltransferase</keyword>
<dbReference type="InterPro" id="IPR023346">
    <property type="entry name" value="Lysozyme-like_dom_sf"/>
</dbReference>
<name>A0AAE9VPV6_9GAMM</name>
<protein>
    <recommendedName>
        <fullName evidence="11">Biosynthetic peptidoglycan transglycosylase</fullName>
        <ecNumber evidence="11">2.4.99.28</ecNumber>
    </recommendedName>
    <alternativeName>
        <fullName evidence="11">Glycan polymerase</fullName>
    </alternativeName>
    <alternativeName>
        <fullName evidence="11">Peptidoglycan glycosyltransferase MtgA</fullName>
        <shortName evidence="11">PGT</shortName>
    </alternativeName>
</protein>
<keyword evidence="1 11" id="KW-1003">Cell membrane</keyword>
<evidence type="ECO:0000256" key="4">
    <source>
        <dbReference type="ARBA" id="ARBA00022679"/>
    </source>
</evidence>
<accession>A0AAE9VPV6</accession>
<dbReference type="AlphaFoldDB" id="A0AAE9VPV6"/>
<evidence type="ECO:0000256" key="6">
    <source>
        <dbReference type="ARBA" id="ARBA00022960"/>
    </source>
</evidence>
<gene>
    <name evidence="11 13" type="primary">mtgA</name>
    <name evidence="13" type="ORF">O6P33_03635</name>
</gene>
<feature type="domain" description="Glycosyl transferase family 51" evidence="12">
    <location>
        <begin position="52"/>
        <end position="219"/>
    </location>
</feature>
<sequence length="251" mass="28050">MLRKLLRIALITLLSGIALSVLLVLSLRWINPPVSALLLERQVSAKLAGHSYDSKLQWTPWAALPDHLKMAVIAAEDQQFANHHGFDIAAIQAALVHNQSSTSSIRGASTISQQVAKNVFLWSSRSWPRKALEAWFTLLIELLWSKERILEVYLNIAEWGPGIFGAEAAAEYHFQTGAPYLSNQQAYLLAAILPSPLTRSLQPPSAATLQRARWISRQVQQLGAGHYLNKLKQQPAWTTKLRETIEDILSF</sequence>
<keyword evidence="2 11" id="KW-0997">Cell inner membrane</keyword>
<keyword evidence="4 11" id="KW-0808">Transferase</keyword>
<dbReference type="GO" id="GO:0071555">
    <property type="term" value="P:cell wall organization"/>
    <property type="evidence" value="ECO:0007669"/>
    <property type="project" value="UniProtKB-KW"/>
</dbReference>
<evidence type="ECO:0000256" key="10">
    <source>
        <dbReference type="ARBA" id="ARBA00023316"/>
    </source>
</evidence>
<dbReference type="GO" id="GO:0008360">
    <property type="term" value="P:regulation of cell shape"/>
    <property type="evidence" value="ECO:0007669"/>
    <property type="project" value="UniProtKB-KW"/>
</dbReference>
<dbReference type="KEGG" id="dce:O6P33_03635"/>
<dbReference type="GO" id="GO:0008955">
    <property type="term" value="F:peptidoglycan glycosyltransferase activity"/>
    <property type="evidence" value="ECO:0007669"/>
    <property type="project" value="UniProtKB-UniRule"/>
</dbReference>
<dbReference type="RefSeq" id="WP_269818887.1">
    <property type="nucleotide sequence ID" value="NZ_CP114976.1"/>
</dbReference>
<comment type="subcellular location">
    <subcellularLocation>
        <location evidence="11">Cell inner membrane</location>
        <topology evidence="11">Single-pass membrane protein</topology>
    </subcellularLocation>
</comment>
<evidence type="ECO:0000256" key="8">
    <source>
        <dbReference type="ARBA" id="ARBA00022989"/>
    </source>
</evidence>
<keyword evidence="8 11" id="KW-1133">Transmembrane helix</keyword>
<dbReference type="GO" id="GO:0009274">
    <property type="term" value="C:peptidoglycan-based cell wall"/>
    <property type="evidence" value="ECO:0007669"/>
    <property type="project" value="InterPro"/>
</dbReference>
<dbReference type="Gene3D" id="1.10.3810.10">
    <property type="entry name" value="Biosynthetic peptidoglycan transglycosylase-like"/>
    <property type="match status" value="1"/>
</dbReference>
<dbReference type="InterPro" id="IPR001264">
    <property type="entry name" value="Glyco_trans_51"/>
</dbReference>
<keyword evidence="7 11" id="KW-0573">Peptidoglycan synthesis</keyword>
<evidence type="ECO:0000256" key="7">
    <source>
        <dbReference type="ARBA" id="ARBA00022984"/>
    </source>
</evidence>
<dbReference type="PANTHER" id="PTHR30400:SF0">
    <property type="entry name" value="BIOSYNTHETIC PEPTIDOGLYCAN TRANSGLYCOSYLASE"/>
    <property type="match status" value="1"/>
</dbReference>
<keyword evidence="6 11" id="KW-0133">Cell shape</keyword>
<comment type="similarity">
    <text evidence="11">Belongs to the glycosyltransferase 51 family.</text>
</comment>
<keyword evidence="5 11" id="KW-0812">Transmembrane</keyword>
<evidence type="ECO:0000256" key="9">
    <source>
        <dbReference type="ARBA" id="ARBA00023136"/>
    </source>
</evidence>
<dbReference type="NCBIfam" id="TIGR02070">
    <property type="entry name" value="mono_pep_trsgly"/>
    <property type="match status" value="1"/>
</dbReference>
<dbReference type="SUPFAM" id="SSF53955">
    <property type="entry name" value="Lysozyme-like"/>
    <property type="match status" value="1"/>
</dbReference>
<proteinExistence type="inferred from homology"/>
<comment type="catalytic activity">
    <reaction evidence="11">
        <text>[GlcNAc-(1-&gt;4)-Mur2Ac(oyl-L-Ala-gamma-D-Glu-L-Lys-D-Ala-D-Ala)](n)-di-trans,octa-cis-undecaprenyl diphosphate + beta-D-GlcNAc-(1-&gt;4)-Mur2Ac(oyl-L-Ala-gamma-D-Glu-L-Lys-D-Ala-D-Ala)-di-trans,octa-cis-undecaprenyl diphosphate = [GlcNAc-(1-&gt;4)-Mur2Ac(oyl-L-Ala-gamma-D-Glu-L-Lys-D-Ala-D-Ala)](n+1)-di-trans,octa-cis-undecaprenyl diphosphate + di-trans,octa-cis-undecaprenyl diphosphate + H(+)</text>
        <dbReference type="Rhea" id="RHEA:23708"/>
        <dbReference type="Rhea" id="RHEA-COMP:9602"/>
        <dbReference type="Rhea" id="RHEA-COMP:9603"/>
        <dbReference type="ChEBI" id="CHEBI:15378"/>
        <dbReference type="ChEBI" id="CHEBI:58405"/>
        <dbReference type="ChEBI" id="CHEBI:60033"/>
        <dbReference type="ChEBI" id="CHEBI:78435"/>
        <dbReference type="EC" id="2.4.99.28"/>
    </reaction>
</comment>
<comment type="function">
    <text evidence="11">Peptidoglycan polymerase that catalyzes glycan chain elongation from lipid-linked precursors.</text>
</comment>
<evidence type="ECO:0000256" key="2">
    <source>
        <dbReference type="ARBA" id="ARBA00022519"/>
    </source>
</evidence>
<dbReference type="EC" id="2.4.99.28" evidence="11"/>
<comment type="pathway">
    <text evidence="11">Cell wall biogenesis; peptidoglycan biosynthesis.</text>
</comment>
<dbReference type="GO" id="GO:0009252">
    <property type="term" value="P:peptidoglycan biosynthetic process"/>
    <property type="evidence" value="ECO:0007669"/>
    <property type="project" value="UniProtKB-UniRule"/>
</dbReference>
<evidence type="ECO:0000256" key="3">
    <source>
        <dbReference type="ARBA" id="ARBA00022676"/>
    </source>
</evidence>
<dbReference type="HAMAP" id="MF_00766">
    <property type="entry name" value="PGT_MtgA"/>
    <property type="match status" value="1"/>
</dbReference>
<dbReference type="InterPro" id="IPR011812">
    <property type="entry name" value="Pep_trsgly"/>
</dbReference>
<keyword evidence="10 11" id="KW-0961">Cell wall biogenesis/degradation</keyword>
<dbReference type="EMBL" id="CP114976">
    <property type="protein sequence ID" value="WBE25943.1"/>
    <property type="molecule type" value="Genomic_DNA"/>
</dbReference>
<evidence type="ECO:0000259" key="12">
    <source>
        <dbReference type="Pfam" id="PF00912"/>
    </source>
</evidence>
<dbReference type="Proteomes" id="UP001212189">
    <property type="component" value="Chromosome"/>
</dbReference>
<evidence type="ECO:0000256" key="5">
    <source>
        <dbReference type="ARBA" id="ARBA00022692"/>
    </source>
</evidence>
<organism evidence="13 14">
    <name type="scientific">Denitrificimonas caeni</name>
    <dbReference type="NCBI Taxonomy" id="521720"/>
    <lineage>
        <taxon>Bacteria</taxon>
        <taxon>Pseudomonadati</taxon>
        <taxon>Pseudomonadota</taxon>
        <taxon>Gammaproteobacteria</taxon>
        <taxon>Pseudomonadales</taxon>
        <taxon>Pseudomonadaceae</taxon>
        <taxon>Denitrificimonas</taxon>
    </lineage>
</organism>
<evidence type="ECO:0000256" key="1">
    <source>
        <dbReference type="ARBA" id="ARBA00022475"/>
    </source>
</evidence>
<dbReference type="GO" id="GO:0005886">
    <property type="term" value="C:plasma membrane"/>
    <property type="evidence" value="ECO:0007669"/>
    <property type="project" value="UniProtKB-SubCell"/>
</dbReference>
<evidence type="ECO:0000256" key="11">
    <source>
        <dbReference type="HAMAP-Rule" id="MF_00766"/>
    </source>
</evidence>
<dbReference type="PANTHER" id="PTHR30400">
    <property type="entry name" value="MONOFUNCTIONAL BIOSYNTHETIC PEPTIDOGLYCAN TRANSGLYCOSYLASE"/>
    <property type="match status" value="1"/>
</dbReference>
<dbReference type="Pfam" id="PF00912">
    <property type="entry name" value="Transgly"/>
    <property type="match status" value="1"/>
</dbReference>
<keyword evidence="9 11" id="KW-0472">Membrane</keyword>